<protein>
    <submittedName>
        <fullName evidence="1">Uncharacterized protein</fullName>
    </submittedName>
</protein>
<gene>
    <name evidence="1" type="ORF">TorRG33x02_279180</name>
</gene>
<accession>A0A2P5CMZ4</accession>
<dbReference type="EMBL" id="JXTC01000347">
    <property type="protein sequence ID" value="PON62420.1"/>
    <property type="molecule type" value="Genomic_DNA"/>
</dbReference>
<evidence type="ECO:0000313" key="1">
    <source>
        <dbReference type="EMBL" id="PON62420.1"/>
    </source>
</evidence>
<evidence type="ECO:0000313" key="2">
    <source>
        <dbReference type="Proteomes" id="UP000237000"/>
    </source>
</evidence>
<organism evidence="1 2">
    <name type="scientific">Trema orientale</name>
    <name type="common">Charcoal tree</name>
    <name type="synonym">Celtis orientalis</name>
    <dbReference type="NCBI Taxonomy" id="63057"/>
    <lineage>
        <taxon>Eukaryota</taxon>
        <taxon>Viridiplantae</taxon>
        <taxon>Streptophyta</taxon>
        <taxon>Embryophyta</taxon>
        <taxon>Tracheophyta</taxon>
        <taxon>Spermatophyta</taxon>
        <taxon>Magnoliopsida</taxon>
        <taxon>eudicotyledons</taxon>
        <taxon>Gunneridae</taxon>
        <taxon>Pentapetalae</taxon>
        <taxon>rosids</taxon>
        <taxon>fabids</taxon>
        <taxon>Rosales</taxon>
        <taxon>Cannabaceae</taxon>
        <taxon>Trema</taxon>
    </lineage>
</organism>
<keyword evidence="2" id="KW-1185">Reference proteome</keyword>
<proteinExistence type="predicted"/>
<dbReference type="InParanoid" id="A0A2P5CMZ4"/>
<sequence>MHKNTLVQYFLLNHTAATLNGSTSSFSLLRSCSTLAILASICCTASCSQLQPAASLSSQLSHSSFSAVSLGQTQAGAPLYSHCLDHPFTRSPAFSLGCSRSLIYPLTRLLTSAPLHFVPRPLSSSLSARSRPSSLSSVSHSLTHPVSHSLTHRLVRSPAQPLSLPLSLSHSRALCLSVSLVQSFSSLSRSLGGLQALVLELHSLSGRQATFPQPYSLGCRLSREELSRRLGQSFSPIHSPSLDHQHTKERISLFL</sequence>
<dbReference type="AlphaFoldDB" id="A0A2P5CMZ4"/>
<comment type="caution">
    <text evidence="1">The sequence shown here is derived from an EMBL/GenBank/DDBJ whole genome shotgun (WGS) entry which is preliminary data.</text>
</comment>
<name>A0A2P5CMZ4_TREOI</name>
<dbReference type="Proteomes" id="UP000237000">
    <property type="component" value="Unassembled WGS sequence"/>
</dbReference>
<reference evidence="2" key="1">
    <citation type="submission" date="2016-06" db="EMBL/GenBank/DDBJ databases">
        <title>Parallel loss of symbiosis genes in relatives of nitrogen-fixing non-legume Parasponia.</title>
        <authorList>
            <person name="Van Velzen R."/>
            <person name="Holmer R."/>
            <person name="Bu F."/>
            <person name="Rutten L."/>
            <person name="Van Zeijl A."/>
            <person name="Liu W."/>
            <person name="Santuari L."/>
            <person name="Cao Q."/>
            <person name="Sharma T."/>
            <person name="Shen D."/>
            <person name="Roswanjaya Y."/>
            <person name="Wardhani T."/>
            <person name="Kalhor M.S."/>
            <person name="Jansen J."/>
            <person name="Van den Hoogen J."/>
            <person name="Gungor B."/>
            <person name="Hartog M."/>
            <person name="Hontelez J."/>
            <person name="Verver J."/>
            <person name="Yang W.-C."/>
            <person name="Schijlen E."/>
            <person name="Repin R."/>
            <person name="Schilthuizen M."/>
            <person name="Schranz E."/>
            <person name="Heidstra R."/>
            <person name="Miyata K."/>
            <person name="Fedorova E."/>
            <person name="Kohlen W."/>
            <person name="Bisseling T."/>
            <person name="Smit S."/>
            <person name="Geurts R."/>
        </authorList>
    </citation>
    <scope>NUCLEOTIDE SEQUENCE [LARGE SCALE GENOMIC DNA]</scope>
    <source>
        <strain evidence="2">cv. RG33-2</strain>
    </source>
</reference>